<gene>
    <name evidence="2" type="ORF">AADG42_05620</name>
</gene>
<dbReference type="EMBL" id="CP154795">
    <property type="protein sequence ID" value="XAN06810.1"/>
    <property type="molecule type" value="Genomic_DNA"/>
</dbReference>
<feature type="region of interest" description="Disordered" evidence="1">
    <location>
        <begin position="298"/>
        <end position="396"/>
    </location>
</feature>
<protein>
    <submittedName>
        <fullName evidence="2">Uncharacterized protein</fullName>
    </submittedName>
</protein>
<keyword evidence="3" id="KW-1185">Reference proteome</keyword>
<evidence type="ECO:0000313" key="2">
    <source>
        <dbReference type="EMBL" id="XAN06810.1"/>
    </source>
</evidence>
<proteinExistence type="predicted"/>
<accession>A0ABZ3FMA6</accession>
<evidence type="ECO:0000256" key="1">
    <source>
        <dbReference type="SAM" id="MobiDB-lite"/>
    </source>
</evidence>
<reference evidence="2 3" key="1">
    <citation type="submission" date="2024-04" db="EMBL/GenBank/DDBJ databases">
        <title>Isolation of an actinomycete strain from pig manure.</title>
        <authorList>
            <person name="Gong T."/>
            <person name="Yu Z."/>
            <person name="An M."/>
            <person name="Wei C."/>
            <person name="Yang W."/>
            <person name="Liu L."/>
        </authorList>
    </citation>
    <scope>NUCLEOTIDE SEQUENCE [LARGE SCALE GENOMIC DNA]</scope>
    <source>
        <strain evidence="2 3">ZF39</strain>
    </source>
</reference>
<evidence type="ECO:0000313" key="3">
    <source>
        <dbReference type="Proteomes" id="UP001442841"/>
    </source>
</evidence>
<feature type="compositionally biased region" description="Gly residues" evidence="1">
    <location>
        <begin position="304"/>
        <end position="315"/>
    </location>
</feature>
<feature type="compositionally biased region" description="Polar residues" evidence="1">
    <location>
        <begin position="336"/>
        <end position="351"/>
    </location>
</feature>
<name>A0ABZ3FMA6_9ACTN</name>
<organism evidence="2 3">
    <name type="scientific">Ammonicoccus fulvus</name>
    <dbReference type="NCBI Taxonomy" id="3138240"/>
    <lineage>
        <taxon>Bacteria</taxon>
        <taxon>Bacillati</taxon>
        <taxon>Actinomycetota</taxon>
        <taxon>Actinomycetes</taxon>
        <taxon>Propionibacteriales</taxon>
        <taxon>Propionibacteriaceae</taxon>
        <taxon>Ammonicoccus</taxon>
    </lineage>
</organism>
<dbReference type="RefSeq" id="WP_425308243.1">
    <property type="nucleotide sequence ID" value="NZ_CP154795.1"/>
</dbReference>
<feature type="compositionally biased region" description="Basic and acidic residues" evidence="1">
    <location>
        <begin position="353"/>
        <end position="363"/>
    </location>
</feature>
<dbReference type="Proteomes" id="UP001442841">
    <property type="component" value="Chromosome"/>
</dbReference>
<sequence>MSATAKQDQAEDATGGLLRRIGSGTLVVKDFTSILSMSRETRGQVLGALREVFDGSWTREVGVDGGRSLEWSGRITVVGAVTTAWDTHHSVVAAMGDRFLLCRVDSHAGRRAAGRQAISNTGREQAMHAELGEAVATVLAGMDTTAPELTDAEAEQLLAAADLVTLARTAVERDRNGNVTDAHAPEAPTRFGKMLGQVVRGGVAIGLERGDAMRLAIRCARDSVPPMRLAILDDVAAHPGASTADVRRRLQKPRASVDRELQALTMLGVLICDETEIMHAGRPAIRWHYTIAEHVDPAAIRPRGTGGPGGGGGGGEPDKGQGQGPEPDAMPEPYRENSSSGLVTTSPSPNKGVSDKSGTDPDSARTLTERTPVPDSSLPPHPPNKGVRGVSDKSGTACRIHGNELKPDACHACRTVADQAAAELDAMFS</sequence>